<name>A0ABP8C9Y2_9FLAO</name>
<dbReference type="Proteomes" id="UP001501496">
    <property type="component" value="Unassembled WGS sequence"/>
</dbReference>
<evidence type="ECO:0000313" key="1">
    <source>
        <dbReference type="EMBL" id="GAA4236279.1"/>
    </source>
</evidence>
<sequence length="264" mass="30023">MLRVSKCTSILFFIFLLIFVSCTVKETIVFNNDGTGNYLISYNMANAMKQMQGVLSQPNTKGNNKGKVVDTLVVFKEIIETYKDSVAALPEEKRLALEAVKDMYMKMNVDEEKGILDLGIGLNFNSIEELKGIEKKIEKVRSLNSQNNQVSAIKSASPLGKYMGNDDGNVSYTLSNKTFSREAIFENLESAQEVAFDEGDKEFATYFENAFYIIEYTFPKKIKSYSKEGAQLSNDRRTIKFQSNWLDFIKKPKTLDIVIKFEDE</sequence>
<organism evidence="1 2">
    <name type="scientific">Postechiella marina</name>
    <dbReference type="NCBI Taxonomy" id="943941"/>
    <lineage>
        <taxon>Bacteria</taxon>
        <taxon>Pseudomonadati</taxon>
        <taxon>Bacteroidota</taxon>
        <taxon>Flavobacteriia</taxon>
        <taxon>Flavobacteriales</taxon>
        <taxon>Flavobacteriaceae</taxon>
        <taxon>Postechiella</taxon>
    </lineage>
</organism>
<protein>
    <recommendedName>
        <fullName evidence="3">Lipoprotein</fullName>
    </recommendedName>
</protein>
<dbReference type="RefSeq" id="WP_344788096.1">
    <property type="nucleotide sequence ID" value="NZ_BAABCA010000004.1"/>
</dbReference>
<evidence type="ECO:0008006" key="3">
    <source>
        <dbReference type="Google" id="ProtNLM"/>
    </source>
</evidence>
<dbReference type="PROSITE" id="PS51257">
    <property type="entry name" value="PROKAR_LIPOPROTEIN"/>
    <property type="match status" value="1"/>
</dbReference>
<proteinExistence type="predicted"/>
<comment type="caution">
    <text evidence="1">The sequence shown here is derived from an EMBL/GenBank/DDBJ whole genome shotgun (WGS) entry which is preliminary data.</text>
</comment>
<gene>
    <name evidence="1" type="ORF">GCM10022291_20250</name>
</gene>
<keyword evidence="2" id="KW-1185">Reference proteome</keyword>
<reference evidence="2" key="1">
    <citation type="journal article" date="2019" name="Int. J. Syst. Evol. Microbiol.">
        <title>The Global Catalogue of Microorganisms (GCM) 10K type strain sequencing project: providing services to taxonomists for standard genome sequencing and annotation.</title>
        <authorList>
            <consortium name="The Broad Institute Genomics Platform"/>
            <consortium name="The Broad Institute Genome Sequencing Center for Infectious Disease"/>
            <person name="Wu L."/>
            <person name="Ma J."/>
        </authorList>
    </citation>
    <scope>NUCLEOTIDE SEQUENCE [LARGE SCALE GENOMIC DNA]</scope>
    <source>
        <strain evidence="2">JCM 17630</strain>
    </source>
</reference>
<accession>A0ABP8C9Y2</accession>
<evidence type="ECO:0000313" key="2">
    <source>
        <dbReference type="Proteomes" id="UP001501496"/>
    </source>
</evidence>
<dbReference type="EMBL" id="BAABCA010000004">
    <property type="protein sequence ID" value="GAA4236279.1"/>
    <property type="molecule type" value="Genomic_DNA"/>
</dbReference>